<evidence type="ECO:0000313" key="2">
    <source>
        <dbReference type="Proteomes" id="UP000215158"/>
    </source>
</evidence>
<name>A0A248VCS9_9BURK</name>
<sequence>MKKMQEIHERMMAAKTPEERAKLMDEQMQAMQQGMAMMNGMKNPHGGMGPNGLRHDMMEKRMDMMQMMMTMMMDRQSIENAPPAK</sequence>
<dbReference type="EMBL" id="CP022989">
    <property type="protein sequence ID" value="ASV96778.1"/>
    <property type="molecule type" value="Genomic_DNA"/>
</dbReference>
<dbReference type="RefSeq" id="WP_095417085.1">
    <property type="nucleotide sequence ID" value="NZ_CP022989.1"/>
</dbReference>
<accession>A0A248VCS9</accession>
<keyword evidence="2" id="KW-1185">Reference proteome</keyword>
<reference evidence="1 2" key="1">
    <citation type="submission" date="2017-08" db="EMBL/GenBank/DDBJ databases">
        <title>Identification and genetic characteristics of simultaneous BTEX- and naphthalene-degrading Paraburkholderia sp. BN5 isolated from petroleum-contaminated soil.</title>
        <authorList>
            <person name="Lee Y."/>
            <person name="Jeon C.O."/>
        </authorList>
    </citation>
    <scope>NUCLEOTIDE SEQUENCE [LARGE SCALE GENOMIC DNA]</scope>
    <source>
        <strain evidence="1 2">BN5</strain>
    </source>
</reference>
<dbReference type="AlphaFoldDB" id="A0A248VCS9"/>
<dbReference type="KEGG" id="parb:CJU94_00445"/>
<organism evidence="1 2">
    <name type="scientific">Paraburkholderia aromaticivorans</name>
    <dbReference type="NCBI Taxonomy" id="2026199"/>
    <lineage>
        <taxon>Bacteria</taxon>
        <taxon>Pseudomonadati</taxon>
        <taxon>Pseudomonadota</taxon>
        <taxon>Betaproteobacteria</taxon>
        <taxon>Burkholderiales</taxon>
        <taxon>Burkholderiaceae</taxon>
        <taxon>Paraburkholderia</taxon>
    </lineage>
</organism>
<gene>
    <name evidence="1" type="ORF">CJU94_00445</name>
</gene>
<evidence type="ECO:0000313" key="1">
    <source>
        <dbReference type="EMBL" id="ASV96778.1"/>
    </source>
</evidence>
<proteinExistence type="predicted"/>
<dbReference type="Proteomes" id="UP000215158">
    <property type="component" value="Chromosome 1"/>
</dbReference>
<protein>
    <submittedName>
        <fullName evidence="1">Uncharacterized protein</fullName>
    </submittedName>
</protein>